<comment type="similarity">
    <text evidence="6">Belongs to the radical SAM superfamily. Anaerobic sulfatase-maturating enzyme family.</text>
</comment>
<keyword evidence="2" id="KW-0949">S-adenosyl-L-methionine</keyword>
<dbReference type="SFLD" id="SFLDS00029">
    <property type="entry name" value="Radical_SAM"/>
    <property type="match status" value="1"/>
</dbReference>
<keyword evidence="4" id="KW-0408">Iron</keyword>
<dbReference type="InterPro" id="IPR013785">
    <property type="entry name" value="Aldolase_TIM"/>
</dbReference>
<evidence type="ECO:0000256" key="6">
    <source>
        <dbReference type="ARBA" id="ARBA00023601"/>
    </source>
</evidence>
<dbReference type="NCBIfam" id="TIGR04085">
    <property type="entry name" value="rSAM_more_4Fe4S"/>
    <property type="match status" value="1"/>
</dbReference>
<dbReference type="SUPFAM" id="SSF103642">
    <property type="entry name" value="Sec-C motif"/>
    <property type="match status" value="1"/>
</dbReference>
<dbReference type="KEGG" id="afx:JZ786_23910"/>
<evidence type="ECO:0000256" key="1">
    <source>
        <dbReference type="ARBA" id="ARBA00001966"/>
    </source>
</evidence>
<evidence type="ECO:0000259" key="7">
    <source>
        <dbReference type="PROSITE" id="PS51918"/>
    </source>
</evidence>
<dbReference type="InterPro" id="IPR023867">
    <property type="entry name" value="Sulphatase_maturase_rSAM"/>
</dbReference>
<reference evidence="8 9" key="1">
    <citation type="submission" date="2021-02" db="EMBL/GenBank/DDBJ databases">
        <title>Alicyclobacillus curvatus sp. nov. and Alicyclobacillus mengziensis sp. nov., two acidophilic bacteria isolated from acid mine drainage.</title>
        <authorList>
            <person name="Huang Y."/>
        </authorList>
    </citation>
    <scope>NUCLEOTIDE SEQUENCE [LARGE SCALE GENOMIC DNA]</scope>
    <source>
        <strain evidence="8 9">S30H14</strain>
    </source>
</reference>
<comment type="cofactor">
    <cofactor evidence="1">
        <name>[4Fe-4S] cluster</name>
        <dbReference type="ChEBI" id="CHEBI:49883"/>
    </cofactor>
</comment>
<feature type="domain" description="Radical SAM core" evidence="7">
    <location>
        <begin position="11"/>
        <end position="238"/>
    </location>
</feature>
<dbReference type="Proteomes" id="UP000663505">
    <property type="component" value="Chromosome"/>
</dbReference>
<dbReference type="EMBL" id="CP071182">
    <property type="protein sequence ID" value="QSO47393.1"/>
    <property type="molecule type" value="Genomic_DNA"/>
</dbReference>
<dbReference type="GO" id="GO:0051536">
    <property type="term" value="F:iron-sulfur cluster binding"/>
    <property type="evidence" value="ECO:0007669"/>
    <property type="project" value="UniProtKB-KW"/>
</dbReference>
<dbReference type="GO" id="GO:0016491">
    <property type="term" value="F:oxidoreductase activity"/>
    <property type="evidence" value="ECO:0007669"/>
    <property type="project" value="InterPro"/>
</dbReference>
<protein>
    <submittedName>
        <fullName evidence="8">Anaerobic sulfatase maturase</fullName>
    </submittedName>
</protein>
<dbReference type="SFLD" id="SFLDG01386">
    <property type="entry name" value="main_SPASM_domain-containing"/>
    <property type="match status" value="1"/>
</dbReference>
<evidence type="ECO:0000256" key="5">
    <source>
        <dbReference type="ARBA" id="ARBA00023014"/>
    </source>
</evidence>
<dbReference type="Pfam" id="PF02810">
    <property type="entry name" value="SEC-C"/>
    <property type="match status" value="1"/>
</dbReference>
<proteinExistence type="inferred from homology"/>
<keyword evidence="9" id="KW-1185">Reference proteome</keyword>
<keyword evidence="5" id="KW-0411">Iron-sulfur</keyword>
<dbReference type="InterPro" id="IPR007197">
    <property type="entry name" value="rSAM"/>
</dbReference>
<evidence type="ECO:0000313" key="9">
    <source>
        <dbReference type="Proteomes" id="UP000663505"/>
    </source>
</evidence>
<dbReference type="InterPro" id="IPR023885">
    <property type="entry name" value="4Fe4S-binding_SPASM_dom"/>
</dbReference>
<dbReference type="SFLD" id="SFLDG01384">
    <property type="entry name" value="thioether_bond_formation_requi"/>
    <property type="match status" value="1"/>
</dbReference>
<dbReference type="AlphaFoldDB" id="A0A9X7W129"/>
<dbReference type="SFLD" id="SFLDG01067">
    <property type="entry name" value="SPASM/twitch_domain_containing"/>
    <property type="match status" value="1"/>
</dbReference>
<dbReference type="PANTHER" id="PTHR43273">
    <property type="entry name" value="ANAEROBIC SULFATASE-MATURATING ENZYME HOMOLOG ASLB-RELATED"/>
    <property type="match status" value="1"/>
</dbReference>
<dbReference type="Pfam" id="PF04055">
    <property type="entry name" value="Radical_SAM"/>
    <property type="match status" value="1"/>
</dbReference>
<dbReference type="CDD" id="cd01335">
    <property type="entry name" value="Radical_SAM"/>
    <property type="match status" value="1"/>
</dbReference>
<dbReference type="Gene3D" id="3.20.20.70">
    <property type="entry name" value="Aldolase class I"/>
    <property type="match status" value="1"/>
</dbReference>
<dbReference type="PANTHER" id="PTHR43273:SF3">
    <property type="entry name" value="ANAEROBIC SULFATASE-MATURATING ENZYME HOMOLOG ASLB-RELATED"/>
    <property type="match status" value="1"/>
</dbReference>
<dbReference type="SFLD" id="SFLDG01072">
    <property type="entry name" value="dehydrogenase_like"/>
    <property type="match status" value="1"/>
</dbReference>
<sequence length="415" mass="47021">MGQACSTTNGTAPLGVMWKTVSEDCNLACDYCYYSRVGGRVGGHVKTIEPEILDKFMAEYMAMTSGVASFAWQGGEPLLAGLDFFKDVIATELKHAPPNTVISNAIQTNGTLVNDEWARFFRRYNFLVGVSVDGPEEIHDARRVTRSGAGSFQRVMKGIRHLQNHNVDFNILTVVHEGNIHRPRELMEFYAREGFDFVQFIPCMSFRAQETSKVPDYLISAEEYGDFLCEIFDIWFGDGHPTMSIRFFDNMLSTYMNFTPSLCVHQKTCPQTLILERNGDAYPCDFYISEDYRLGNVGTDNLGDVLGNYVYQRFLDKKPQLPAKCMDCEFLKLCHGGCPRNRRWDMPDGGVDVDYFCEGYLKIYRHASTKLEGFAKSIRKQRRSEYLAQGHKEPGRNDPCLCGSGVKYKKCCGAL</sequence>
<evidence type="ECO:0000313" key="8">
    <source>
        <dbReference type="EMBL" id="QSO47393.1"/>
    </source>
</evidence>
<gene>
    <name evidence="8" type="ORF">JZ786_23910</name>
</gene>
<dbReference type="RefSeq" id="WP_206656744.1">
    <property type="nucleotide sequence ID" value="NZ_CP071182.1"/>
</dbReference>
<dbReference type="Pfam" id="PF13186">
    <property type="entry name" value="SPASM"/>
    <property type="match status" value="1"/>
</dbReference>
<dbReference type="SUPFAM" id="SSF102114">
    <property type="entry name" value="Radical SAM enzymes"/>
    <property type="match status" value="1"/>
</dbReference>
<dbReference type="PROSITE" id="PS51918">
    <property type="entry name" value="RADICAL_SAM"/>
    <property type="match status" value="1"/>
</dbReference>
<evidence type="ECO:0000256" key="3">
    <source>
        <dbReference type="ARBA" id="ARBA00022723"/>
    </source>
</evidence>
<evidence type="ECO:0000256" key="4">
    <source>
        <dbReference type="ARBA" id="ARBA00023004"/>
    </source>
</evidence>
<accession>A0A9X7W129</accession>
<dbReference type="SFLD" id="SFLDF00285">
    <property type="entry name" value="anaerobic_Ser-type_sulfatase-m"/>
    <property type="match status" value="1"/>
</dbReference>
<organism evidence="8 9">
    <name type="scientific">Alicyclobacillus mengziensis</name>
    <dbReference type="NCBI Taxonomy" id="2931921"/>
    <lineage>
        <taxon>Bacteria</taxon>
        <taxon>Bacillati</taxon>
        <taxon>Bacillota</taxon>
        <taxon>Bacilli</taxon>
        <taxon>Bacillales</taxon>
        <taxon>Alicyclobacillaceae</taxon>
        <taxon>Alicyclobacillus</taxon>
    </lineage>
</organism>
<dbReference type="NCBIfam" id="TIGR03942">
    <property type="entry name" value="sulfatase_rSAM"/>
    <property type="match status" value="1"/>
</dbReference>
<dbReference type="InterPro" id="IPR004027">
    <property type="entry name" value="SEC_C_motif"/>
</dbReference>
<dbReference type="InterPro" id="IPR034491">
    <property type="entry name" value="Anaerob_Ser_sulfatase-maturase"/>
</dbReference>
<name>A0A9X7W129_9BACL</name>
<keyword evidence="3" id="KW-0479">Metal-binding</keyword>
<dbReference type="GO" id="GO:0046872">
    <property type="term" value="F:metal ion binding"/>
    <property type="evidence" value="ECO:0007669"/>
    <property type="project" value="UniProtKB-KW"/>
</dbReference>
<dbReference type="InterPro" id="IPR058240">
    <property type="entry name" value="rSAM_sf"/>
</dbReference>
<evidence type="ECO:0000256" key="2">
    <source>
        <dbReference type="ARBA" id="ARBA00022691"/>
    </source>
</evidence>